<evidence type="ECO:0000256" key="7">
    <source>
        <dbReference type="SAM" id="MobiDB-lite"/>
    </source>
</evidence>
<dbReference type="GO" id="GO:0005730">
    <property type="term" value="C:nucleolus"/>
    <property type="evidence" value="ECO:0007669"/>
    <property type="project" value="TreeGrafter"/>
</dbReference>
<evidence type="ECO:0000313" key="10">
    <source>
        <dbReference type="EMBL" id="VDL19496.1"/>
    </source>
</evidence>
<dbReference type="GO" id="GO:0003724">
    <property type="term" value="F:RNA helicase activity"/>
    <property type="evidence" value="ECO:0007669"/>
    <property type="project" value="UniProtKB-EC"/>
</dbReference>
<dbReference type="PANTHER" id="PTHR18934:SF118">
    <property type="entry name" value="ATP-DEPENDENT RNA HELICASE DHX33"/>
    <property type="match status" value="1"/>
</dbReference>
<dbReference type="PROSITE" id="PS51194">
    <property type="entry name" value="HELICASE_CTER"/>
    <property type="match status" value="1"/>
</dbReference>
<dbReference type="GO" id="GO:0016787">
    <property type="term" value="F:hydrolase activity"/>
    <property type="evidence" value="ECO:0007669"/>
    <property type="project" value="UniProtKB-KW"/>
</dbReference>
<dbReference type="Gene3D" id="1.20.120.1080">
    <property type="match status" value="1"/>
</dbReference>
<dbReference type="Pfam" id="PF21010">
    <property type="entry name" value="HA2_C"/>
    <property type="match status" value="1"/>
</dbReference>
<keyword evidence="2" id="KW-0547">Nucleotide-binding</keyword>
<keyword evidence="3" id="KW-0378">Hydrolase</keyword>
<dbReference type="PANTHER" id="PTHR18934">
    <property type="entry name" value="ATP-DEPENDENT RNA HELICASE"/>
    <property type="match status" value="1"/>
</dbReference>
<dbReference type="SMART" id="SM00487">
    <property type="entry name" value="DEXDc"/>
    <property type="match status" value="1"/>
</dbReference>
<accession>A0A0R3SBY3</accession>
<feature type="region of interest" description="Disordered" evidence="7">
    <location>
        <begin position="731"/>
        <end position="792"/>
    </location>
</feature>
<evidence type="ECO:0000256" key="2">
    <source>
        <dbReference type="ARBA" id="ARBA00022741"/>
    </source>
</evidence>
<dbReference type="WBParaSite" id="HDID_0000203401-mRNA-1">
    <property type="protein sequence ID" value="HDID_0000203401-mRNA-1"/>
    <property type="gene ID" value="HDID_0000203401"/>
</dbReference>
<dbReference type="CDD" id="cd18791">
    <property type="entry name" value="SF2_C_RHA"/>
    <property type="match status" value="1"/>
</dbReference>
<dbReference type="SUPFAM" id="SSF52540">
    <property type="entry name" value="P-loop containing nucleoside triphosphate hydrolases"/>
    <property type="match status" value="1"/>
</dbReference>
<protein>
    <recommendedName>
        <fullName evidence="1">RNA helicase</fullName>
        <ecNumber evidence="1">3.6.4.13</ecNumber>
    </recommendedName>
</protein>
<evidence type="ECO:0000256" key="1">
    <source>
        <dbReference type="ARBA" id="ARBA00012552"/>
    </source>
</evidence>
<dbReference type="PROSITE" id="PS51192">
    <property type="entry name" value="HELICASE_ATP_BIND_1"/>
    <property type="match status" value="1"/>
</dbReference>
<evidence type="ECO:0000256" key="6">
    <source>
        <dbReference type="ARBA" id="ARBA00047984"/>
    </source>
</evidence>
<sequence length="792" mass="88783">MDKEKMAKYLCERRTLPIWPHKAKLLEVIKNNPFVVIVSSTGSGKTTQIPQFLLDSGMANNGMIAVTQPRRIAAISVAERVSDETGAVSLSTGKVGYKVRFDNVTVPEQTRICYLTEGSLLREAEILPDLKQYSIVILDEAHERSVNMEFLFGVLKRASAIREKSKNPLKVIYFFQVIVMSATIDPNPYIKYFGEDQTHAVYIDGRGHGLNVRSIKEPITDYVMQAASTCVQVNIVNSDYPERGILIFLSGEDEIYQCIHLIKHINRSHEEKEKKSYPIDVYPLFAALSQAEQKRAVSGTRTGTRKVIVATNIAETSITIPGICIVIDSGKVKTPATGIERLRVNWITKSQAAQRAGRANRERKGIVFRLYTDEEYESNMASFPPSQMITTPIADVLLNLFALGIRDLETFPWLERPDTRAIKSGLDLLHRLGAITYPSTSLSNGYLNGLSNFYNSIPHQITLTKEGRLMQHFPLSPRMSRVILSAAKYDCLVEVLTIISMLFVSPVFHIPQDKREEFNDISKRFHHPDGDLIRLLLVFRSYSKIPDAKSNDNNSNSIAVGSNHLPQAKRRLLWCRENFLILNRLKAAIKIRSQLRELVLRSGLGPINSCGAEDFTPVIKAFFEVGFRDQVASLLKNTSENGATEGGSNPRYRKRHCPRISLGNSPVYFSIHPESTLYVPAVVGKNPPQGLLYIEAVDMGLSGDNDRVMMRHISRLPSEWLVEEESLLIDQDEDTPSLSCASNTTTSSSQMNGGDLSPQSLSKRQKRKLKRAVQKAKRRKAAEEHSCSSTTE</sequence>
<proteinExistence type="predicted"/>
<dbReference type="SMART" id="SM00847">
    <property type="entry name" value="HA2"/>
    <property type="match status" value="1"/>
</dbReference>
<dbReference type="OrthoDB" id="10253254at2759"/>
<dbReference type="GO" id="GO:0005524">
    <property type="term" value="F:ATP binding"/>
    <property type="evidence" value="ECO:0007669"/>
    <property type="project" value="UniProtKB-KW"/>
</dbReference>
<keyword evidence="4" id="KW-0347">Helicase</keyword>
<dbReference type="EMBL" id="UYSG01000447">
    <property type="protein sequence ID" value="VDL19496.1"/>
    <property type="molecule type" value="Genomic_DNA"/>
</dbReference>
<reference evidence="12" key="1">
    <citation type="submission" date="2017-02" db="UniProtKB">
        <authorList>
            <consortium name="WormBaseParasite"/>
        </authorList>
    </citation>
    <scope>IDENTIFICATION</scope>
</reference>
<dbReference type="Gene3D" id="3.40.50.300">
    <property type="entry name" value="P-loop containing nucleotide triphosphate hydrolases"/>
    <property type="match status" value="2"/>
</dbReference>
<dbReference type="InterPro" id="IPR001650">
    <property type="entry name" value="Helicase_C-like"/>
</dbReference>
<dbReference type="InterPro" id="IPR014001">
    <property type="entry name" value="Helicase_ATP-bd"/>
</dbReference>
<evidence type="ECO:0000259" key="8">
    <source>
        <dbReference type="PROSITE" id="PS51192"/>
    </source>
</evidence>
<dbReference type="SMART" id="SM00490">
    <property type="entry name" value="HELICc"/>
    <property type="match status" value="1"/>
</dbReference>
<dbReference type="Proteomes" id="UP000274504">
    <property type="component" value="Unassembled WGS sequence"/>
</dbReference>
<feature type="compositionally biased region" description="Polar residues" evidence="7">
    <location>
        <begin position="736"/>
        <end position="752"/>
    </location>
</feature>
<dbReference type="GO" id="GO:0003725">
    <property type="term" value="F:double-stranded RNA binding"/>
    <property type="evidence" value="ECO:0007669"/>
    <property type="project" value="TreeGrafter"/>
</dbReference>
<dbReference type="InterPro" id="IPR007502">
    <property type="entry name" value="Helicase-assoc_dom"/>
</dbReference>
<name>A0A0R3SBY3_HYMDI</name>
<evidence type="ECO:0000256" key="5">
    <source>
        <dbReference type="ARBA" id="ARBA00022840"/>
    </source>
</evidence>
<dbReference type="InterPro" id="IPR002464">
    <property type="entry name" value="DNA/RNA_helicase_DEAH_CS"/>
</dbReference>
<dbReference type="Pfam" id="PF00271">
    <property type="entry name" value="Helicase_C"/>
    <property type="match status" value="1"/>
</dbReference>
<dbReference type="GO" id="GO:0045943">
    <property type="term" value="P:positive regulation of transcription by RNA polymerase I"/>
    <property type="evidence" value="ECO:0007669"/>
    <property type="project" value="TreeGrafter"/>
</dbReference>
<evidence type="ECO:0000313" key="11">
    <source>
        <dbReference type="Proteomes" id="UP000274504"/>
    </source>
</evidence>
<dbReference type="Pfam" id="PF00270">
    <property type="entry name" value="DEAD"/>
    <property type="match status" value="1"/>
</dbReference>
<reference evidence="10 11" key="2">
    <citation type="submission" date="2018-11" db="EMBL/GenBank/DDBJ databases">
        <authorList>
            <consortium name="Pathogen Informatics"/>
        </authorList>
    </citation>
    <scope>NUCLEOTIDE SEQUENCE [LARGE SCALE GENOMIC DNA]</scope>
</reference>
<evidence type="ECO:0000256" key="4">
    <source>
        <dbReference type="ARBA" id="ARBA00022806"/>
    </source>
</evidence>
<comment type="catalytic activity">
    <reaction evidence="6">
        <text>ATP + H2O = ADP + phosphate + H(+)</text>
        <dbReference type="Rhea" id="RHEA:13065"/>
        <dbReference type="ChEBI" id="CHEBI:15377"/>
        <dbReference type="ChEBI" id="CHEBI:15378"/>
        <dbReference type="ChEBI" id="CHEBI:30616"/>
        <dbReference type="ChEBI" id="CHEBI:43474"/>
        <dbReference type="ChEBI" id="CHEBI:456216"/>
        <dbReference type="EC" id="3.6.4.13"/>
    </reaction>
</comment>
<dbReference type="InterPro" id="IPR027417">
    <property type="entry name" value="P-loop_NTPase"/>
</dbReference>
<evidence type="ECO:0000259" key="9">
    <source>
        <dbReference type="PROSITE" id="PS51194"/>
    </source>
</evidence>
<evidence type="ECO:0000256" key="3">
    <source>
        <dbReference type="ARBA" id="ARBA00022801"/>
    </source>
</evidence>
<feature type="compositionally biased region" description="Basic residues" evidence="7">
    <location>
        <begin position="763"/>
        <end position="780"/>
    </location>
</feature>
<evidence type="ECO:0000313" key="12">
    <source>
        <dbReference type="WBParaSite" id="HDID_0000203401-mRNA-1"/>
    </source>
</evidence>
<gene>
    <name evidence="10" type="ORF">HDID_LOCUS2035</name>
</gene>
<feature type="domain" description="Helicase ATP-binding" evidence="8">
    <location>
        <begin position="26"/>
        <end position="187"/>
    </location>
</feature>
<keyword evidence="5" id="KW-0067">ATP-binding</keyword>
<dbReference type="PROSITE" id="PS00690">
    <property type="entry name" value="DEAH_ATP_HELICASE"/>
    <property type="match status" value="1"/>
</dbReference>
<feature type="domain" description="Helicase C-terminal" evidence="9">
    <location>
        <begin position="218"/>
        <end position="404"/>
    </location>
</feature>
<dbReference type="STRING" id="6216.A0A0R3SBY3"/>
<dbReference type="InterPro" id="IPR011545">
    <property type="entry name" value="DEAD/DEAH_box_helicase_dom"/>
</dbReference>
<organism evidence="12">
    <name type="scientific">Hymenolepis diminuta</name>
    <name type="common">Rat tapeworm</name>
    <dbReference type="NCBI Taxonomy" id="6216"/>
    <lineage>
        <taxon>Eukaryota</taxon>
        <taxon>Metazoa</taxon>
        <taxon>Spiralia</taxon>
        <taxon>Lophotrochozoa</taxon>
        <taxon>Platyhelminthes</taxon>
        <taxon>Cestoda</taxon>
        <taxon>Eucestoda</taxon>
        <taxon>Cyclophyllidea</taxon>
        <taxon>Hymenolepididae</taxon>
        <taxon>Hymenolepis</taxon>
    </lineage>
</organism>
<dbReference type="EC" id="3.6.4.13" evidence="1"/>
<dbReference type="AlphaFoldDB" id="A0A0R3SBY3"/>